<feature type="compositionally biased region" description="Polar residues" evidence="1">
    <location>
        <begin position="706"/>
        <end position="722"/>
    </location>
</feature>
<dbReference type="InParanoid" id="A0A1X7VJ37"/>
<feature type="compositionally biased region" description="Gly residues" evidence="1">
    <location>
        <begin position="358"/>
        <end position="367"/>
    </location>
</feature>
<feature type="compositionally biased region" description="Low complexity" evidence="1">
    <location>
        <begin position="293"/>
        <end position="317"/>
    </location>
</feature>
<accession>A0A1X7VJ37</accession>
<dbReference type="KEGG" id="aqu:100639598"/>
<feature type="compositionally biased region" description="Polar residues" evidence="1">
    <location>
        <begin position="256"/>
        <end position="277"/>
    </location>
</feature>
<dbReference type="Proteomes" id="UP000007879">
    <property type="component" value="Unassembled WGS sequence"/>
</dbReference>
<feature type="domain" description="WH2" evidence="2">
    <location>
        <begin position="770"/>
        <end position="787"/>
    </location>
</feature>
<dbReference type="PROSITE" id="PS51082">
    <property type="entry name" value="WH2"/>
    <property type="match status" value="1"/>
</dbReference>
<feature type="compositionally biased region" description="Polar residues" evidence="1">
    <location>
        <begin position="481"/>
        <end position="493"/>
    </location>
</feature>
<reference evidence="4" key="1">
    <citation type="journal article" date="2010" name="Nature">
        <title>The Amphimedon queenslandica genome and the evolution of animal complexity.</title>
        <authorList>
            <person name="Srivastava M."/>
            <person name="Simakov O."/>
            <person name="Chapman J."/>
            <person name="Fahey B."/>
            <person name="Gauthier M.E."/>
            <person name="Mitros T."/>
            <person name="Richards G.S."/>
            <person name="Conaco C."/>
            <person name="Dacre M."/>
            <person name="Hellsten U."/>
            <person name="Larroux C."/>
            <person name="Putnam N.H."/>
            <person name="Stanke M."/>
            <person name="Adamska M."/>
            <person name="Darling A."/>
            <person name="Degnan S.M."/>
            <person name="Oakley T.H."/>
            <person name="Plachetzki D.C."/>
            <person name="Zhai Y."/>
            <person name="Adamski M."/>
            <person name="Calcino A."/>
            <person name="Cummins S.F."/>
            <person name="Goodstein D.M."/>
            <person name="Harris C."/>
            <person name="Jackson D.J."/>
            <person name="Leys S.P."/>
            <person name="Shu S."/>
            <person name="Woodcroft B.J."/>
            <person name="Vervoort M."/>
            <person name="Kosik K.S."/>
            <person name="Manning G."/>
            <person name="Degnan B.M."/>
            <person name="Rokhsar D.S."/>
        </authorList>
    </citation>
    <scope>NUCLEOTIDE SEQUENCE [LARGE SCALE GENOMIC DNA]</scope>
</reference>
<dbReference type="OrthoDB" id="1060785at2759"/>
<dbReference type="EnsemblMetazoa" id="Aqu2.1.39939_001">
    <property type="protein sequence ID" value="Aqu2.1.39939_001"/>
    <property type="gene ID" value="Aqu2.1.39939"/>
</dbReference>
<dbReference type="EnsemblMetazoa" id="XM_003384032.3">
    <property type="protein sequence ID" value="XP_003384080.1"/>
    <property type="gene ID" value="LOC100639598"/>
</dbReference>
<dbReference type="Pfam" id="PF02205">
    <property type="entry name" value="WH2"/>
    <property type="match status" value="1"/>
</dbReference>
<evidence type="ECO:0000259" key="2">
    <source>
        <dbReference type="PROSITE" id="PS51082"/>
    </source>
</evidence>
<feature type="compositionally biased region" description="Basic and acidic residues" evidence="1">
    <location>
        <begin position="666"/>
        <end position="679"/>
    </location>
</feature>
<dbReference type="GO" id="GO:0003779">
    <property type="term" value="F:actin binding"/>
    <property type="evidence" value="ECO:0007669"/>
    <property type="project" value="InterPro"/>
</dbReference>
<keyword evidence="4" id="KW-1185">Reference proteome</keyword>
<gene>
    <name evidence="3" type="primary">100639598</name>
</gene>
<evidence type="ECO:0000313" key="3">
    <source>
        <dbReference type="EnsemblMetazoa" id="Aqu2.1.39939_001"/>
    </source>
</evidence>
<dbReference type="InterPro" id="IPR003124">
    <property type="entry name" value="WH2_dom"/>
</dbReference>
<feature type="compositionally biased region" description="Polar residues" evidence="1">
    <location>
        <begin position="557"/>
        <end position="573"/>
    </location>
</feature>
<dbReference type="SMART" id="SM00246">
    <property type="entry name" value="WH2"/>
    <property type="match status" value="1"/>
</dbReference>
<dbReference type="eggNOG" id="KOG1830">
    <property type="taxonomic scope" value="Eukaryota"/>
</dbReference>
<sequence>MPLAVRYIEPKHLYRQPLPRGVKNELQAVATLSLCGVIRQLGSLAKHAESLIGDLCEIMKDCTEREKHLEERVENLKRKVIPELDLESEVERNTEMVLDVEHFQSKSQISQQLLSIATAPDSLLEQYQASEPKPAFHLFAKHTETNPMHLYSQPEFFFNHWRSEMEKKALSTNRRRITSTGDTGMFEESVEVSQMLPPPTKQNKRSSKVIAGPPMSYSSTLPLRIKPRRGNKTKLEMMEAFSSVKKIKNKERATISKDTFIQQQDTNKSKTLPCTTSETKEGGEKVNNVTGASNNNSQQDQSESSGYMSQHSSSSTSLVEGEESTKTTATNQPLVLTRKKSSSSLKGGSPKRSVATGDAGGSPGAGGRVSSNVSPVRKGSGQPSATPFISPKASPEIVHKTVNLVRSLSQTSPLHEKVFAQDESSLLRQPSAGIFNFPDPIQFLISNQHLNATNNSFSLEDILSIDDDEGDASQVAPPTDTPTQLPNVSSVSSLKAPPTESPVSRRSLSFNESPRAPRKLRPAPSPPTGTTPVRRHYSMSNGYNPKRNDNISRDSSAEASPTLSRKSMSQINESPVPRRKAPPPPPPALVKAPSDKQSSGHIERVQSLSNVEGGARSGVPRPQTRKMSHEVLHSPTSPKKSPQSPKKSPQSPKKSPPSNVTGVVQDGHHGNRKGSESKGRSHGNPPIAKKEDKKHDAVTKEHRHSNSVSTPPAATNKVQSPTMPKPGSGSHGNKLILLMKRQSSADKLGNKKSTNQILRASGIETGLTTERSILLSSIRKGIQLKKVQQRQLEEKIPSDLMPWDVAAILERRKALEGSDNELDDGLVQDAEWEEI</sequence>
<feature type="compositionally biased region" description="Polar residues" evidence="1">
    <location>
        <begin position="501"/>
        <end position="512"/>
    </location>
</feature>
<name>A0A1X7VJ37_AMPQE</name>
<proteinExistence type="predicted"/>
<feature type="compositionally biased region" description="Low complexity" evidence="1">
    <location>
        <begin position="342"/>
        <end position="357"/>
    </location>
</feature>
<evidence type="ECO:0000256" key="1">
    <source>
        <dbReference type="SAM" id="MobiDB-lite"/>
    </source>
</evidence>
<reference evidence="3" key="2">
    <citation type="submission" date="2017-05" db="UniProtKB">
        <authorList>
            <consortium name="EnsemblMetazoa"/>
        </authorList>
    </citation>
    <scope>IDENTIFICATION</scope>
</reference>
<dbReference type="Gene3D" id="6.10.280.150">
    <property type="match status" value="2"/>
</dbReference>
<feature type="region of interest" description="Disordered" evidence="1">
    <location>
        <begin position="255"/>
        <end position="392"/>
    </location>
</feature>
<dbReference type="STRING" id="400682.A0A1X7VJ37"/>
<feature type="compositionally biased region" description="Basic and acidic residues" evidence="1">
    <location>
        <begin position="546"/>
        <end position="556"/>
    </location>
</feature>
<feature type="compositionally biased region" description="Low complexity" evidence="1">
    <location>
        <begin position="634"/>
        <end position="658"/>
    </location>
</feature>
<feature type="compositionally biased region" description="Basic and acidic residues" evidence="1">
    <location>
        <begin position="688"/>
        <end position="700"/>
    </location>
</feature>
<protein>
    <recommendedName>
        <fullName evidence="2">WH2 domain-containing protein</fullName>
    </recommendedName>
</protein>
<feature type="region of interest" description="Disordered" evidence="1">
    <location>
        <begin position="469"/>
        <end position="734"/>
    </location>
</feature>
<dbReference type="AlphaFoldDB" id="A0A1X7VJ37"/>
<feature type="region of interest" description="Disordered" evidence="1">
    <location>
        <begin position="191"/>
        <end position="222"/>
    </location>
</feature>
<organism evidence="3">
    <name type="scientific">Amphimedon queenslandica</name>
    <name type="common">Sponge</name>
    <dbReference type="NCBI Taxonomy" id="400682"/>
    <lineage>
        <taxon>Eukaryota</taxon>
        <taxon>Metazoa</taxon>
        <taxon>Porifera</taxon>
        <taxon>Demospongiae</taxon>
        <taxon>Heteroscleromorpha</taxon>
        <taxon>Haplosclerida</taxon>
        <taxon>Niphatidae</taxon>
        <taxon>Amphimedon</taxon>
    </lineage>
</organism>
<dbReference type="Gene3D" id="1.20.5.340">
    <property type="match status" value="1"/>
</dbReference>
<feature type="compositionally biased region" description="Polar residues" evidence="1">
    <location>
        <begin position="595"/>
        <end position="610"/>
    </location>
</feature>
<evidence type="ECO:0000313" key="4">
    <source>
        <dbReference type="Proteomes" id="UP000007879"/>
    </source>
</evidence>